<keyword evidence="1" id="KW-1133">Transmembrane helix</keyword>
<keyword evidence="3" id="KW-1185">Reference proteome</keyword>
<dbReference type="AlphaFoldDB" id="A0A1I2JRL5"/>
<keyword evidence="1" id="KW-0812">Transmembrane</keyword>
<dbReference type="EMBL" id="FONY01000060">
    <property type="protein sequence ID" value="SFF56839.1"/>
    <property type="molecule type" value="Genomic_DNA"/>
</dbReference>
<proteinExistence type="predicted"/>
<feature type="transmembrane region" description="Helical" evidence="1">
    <location>
        <begin position="50"/>
        <end position="71"/>
    </location>
</feature>
<reference evidence="2 3" key="1">
    <citation type="submission" date="2016-10" db="EMBL/GenBank/DDBJ databases">
        <authorList>
            <person name="de Groot N.N."/>
        </authorList>
    </citation>
    <scope>NUCLEOTIDE SEQUENCE [LARGE SCALE GENOMIC DNA]</scope>
    <source>
        <strain>GEY</strain>
        <strain evidence="3">DSM 9560</strain>
    </source>
</reference>
<organism evidence="2 3">
    <name type="scientific">Thermoflexibacter ruber</name>
    <dbReference type="NCBI Taxonomy" id="1003"/>
    <lineage>
        <taxon>Bacteria</taxon>
        <taxon>Pseudomonadati</taxon>
        <taxon>Bacteroidota</taxon>
        <taxon>Cytophagia</taxon>
        <taxon>Cytophagales</taxon>
        <taxon>Thermoflexibacteraceae</taxon>
        <taxon>Thermoflexibacter</taxon>
    </lineage>
</organism>
<protein>
    <submittedName>
        <fullName evidence="2">Uncharacterized protein</fullName>
    </submittedName>
</protein>
<dbReference type="Proteomes" id="UP000199513">
    <property type="component" value="Unassembled WGS sequence"/>
</dbReference>
<evidence type="ECO:0000256" key="1">
    <source>
        <dbReference type="SAM" id="Phobius"/>
    </source>
</evidence>
<sequence>MKKLDLNQMFQIHGGYNGAFRDGFCFASTWGSVVTGLPGLFLAAAKPETILASVAGGLAGAGTFLAINAIICEATK</sequence>
<dbReference type="RefSeq" id="WP_091549364.1">
    <property type="nucleotide sequence ID" value="NZ_FONY01000060.1"/>
</dbReference>
<gene>
    <name evidence="2" type="ORF">SAMN04488541_106014</name>
</gene>
<accession>A0A1I2JRL5</accession>
<evidence type="ECO:0000313" key="2">
    <source>
        <dbReference type="EMBL" id="SFF56839.1"/>
    </source>
</evidence>
<keyword evidence="1" id="KW-0472">Membrane</keyword>
<feature type="transmembrane region" description="Helical" evidence="1">
    <location>
        <begin position="20"/>
        <end position="44"/>
    </location>
</feature>
<name>A0A1I2JRL5_9BACT</name>
<dbReference type="STRING" id="1003.SAMN04488541_106014"/>
<evidence type="ECO:0000313" key="3">
    <source>
        <dbReference type="Proteomes" id="UP000199513"/>
    </source>
</evidence>